<reference evidence="1 2" key="1">
    <citation type="submission" date="2018-06" db="EMBL/GenBank/DDBJ databases">
        <authorList>
            <consortium name="Pathogen Informatics"/>
            <person name="Doyle S."/>
        </authorList>
    </citation>
    <scope>NUCLEOTIDE SEQUENCE [LARGE SCALE GENOMIC DNA]</scope>
    <source>
        <strain evidence="1 2">NCTC10994</strain>
    </source>
</reference>
<protein>
    <submittedName>
        <fullName evidence="1">Uncharacterized protein</fullName>
    </submittedName>
</protein>
<dbReference type="EMBL" id="LS483468">
    <property type="protein sequence ID" value="SQI29490.1"/>
    <property type="molecule type" value="Genomic_DNA"/>
</dbReference>
<dbReference type="Proteomes" id="UP000249091">
    <property type="component" value="Chromosome 1"/>
</dbReference>
<gene>
    <name evidence="1" type="ORF">NCTC10994_01045</name>
</gene>
<dbReference type="STRING" id="1219011.GCA_001895045_00763"/>
<keyword evidence="2" id="KW-1185">Reference proteome</keyword>
<dbReference type="KEGG" id="rcr:NCTC10994_01045"/>
<dbReference type="AlphaFoldDB" id="A0A2X4U9N5"/>
<name>A0A2X4U9N5_9NOCA</name>
<evidence type="ECO:0000313" key="2">
    <source>
        <dbReference type="Proteomes" id="UP000249091"/>
    </source>
</evidence>
<organism evidence="1 2">
    <name type="scientific">Rhodococcus coprophilus</name>
    <dbReference type="NCBI Taxonomy" id="38310"/>
    <lineage>
        <taxon>Bacteria</taxon>
        <taxon>Bacillati</taxon>
        <taxon>Actinomycetota</taxon>
        <taxon>Actinomycetes</taxon>
        <taxon>Mycobacteriales</taxon>
        <taxon>Nocardiaceae</taxon>
        <taxon>Rhodococcus</taxon>
    </lineage>
</organism>
<sequence length="146" mass="15757">MTRFFGVVLVLVAVVAAGFYFALRGVSDSDSTRTVEDTRVVLDGTPTTCGELFGAPCSLSLQTTYNRIAPRLDEFVRGTDLGPWAATIGFDESAALLVEACSLIGQPGQTQLEFVDLGRVWHPEAGSPELFPFWNRAREGLCPPSS</sequence>
<evidence type="ECO:0000313" key="1">
    <source>
        <dbReference type="EMBL" id="SQI29490.1"/>
    </source>
</evidence>
<dbReference type="RefSeq" id="WP_072698681.1">
    <property type="nucleotide sequence ID" value="NZ_JAFBBL010000001.1"/>
</dbReference>
<accession>A0A2X4U9N5</accession>
<proteinExistence type="predicted"/>